<evidence type="ECO:0000313" key="8">
    <source>
        <dbReference type="Proteomes" id="UP000076989"/>
    </source>
</evidence>
<evidence type="ECO:0000313" key="4">
    <source>
        <dbReference type="EMBL" id="ODO60903.1"/>
    </source>
</evidence>
<dbReference type="SFLD" id="SFLDS00003">
    <property type="entry name" value="Haloacid_Dehalogenase"/>
    <property type="match status" value="1"/>
</dbReference>
<dbReference type="OMA" id="DTIKHKP"/>
<dbReference type="AlphaFoldDB" id="A0A0G9F9E6"/>
<dbReference type="Proteomes" id="UP000076882">
    <property type="component" value="Unassembled WGS sequence"/>
</dbReference>
<dbReference type="InterPro" id="IPR006439">
    <property type="entry name" value="HAD-SF_hydro_IA"/>
</dbReference>
<evidence type="ECO:0000313" key="6">
    <source>
        <dbReference type="Proteomes" id="UP000076872"/>
    </source>
</evidence>
<dbReference type="KEGG" id="lpb:SH83_03530"/>
<dbReference type="PANTHER" id="PTHR43434">
    <property type="entry name" value="PHOSPHOGLYCOLATE PHOSPHATASE"/>
    <property type="match status" value="1"/>
</dbReference>
<dbReference type="SFLD" id="SFLDG01135">
    <property type="entry name" value="C1.5.6:_HAD__Beta-PGM__Phospha"/>
    <property type="match status" value="1"/>
</dbReference>
<dbReference type="RefSeq" id="WP_003641119.1">
    <property type="nucleotide sequence ID" value="NZ_AP018405.1"/>
</dbReference>
<reference evidence="6 7" key="1">
    <citation type="submission" date="2016-03" db="EMBL/GenBank/DDBJ databases">
        <title>Comparative genomics of 54 Lactobacillus plantarum strains reveals genomic uncoupling from niche constraints.</title>
        <authorList>
            <person name="Martino M.E."/>
        </authorList>
    </citation>
    <scope>NUCLEOTIDE SEQUENCE [LARGE SCALE GENOMIC DNA]</scope>
    <source>
        <strain evidence="2 7">19.1</strain>
        <strain evidence="3 6">NAB2</strain>
        <strain evidence="1 8">Nizo2260</strain>
    </source>
</reference>
<accession>A0A0G9F9E6</accession>
<dbReference type="EMBL" id="LUXM01000033">
    <property type="protein sequence ID" value="KZU94298.1"/>
    <property type="molecule type" value="Genomic_DNA"/>
</dbReference>
<dbReference type="Proteomes" id="UP000094892">
    <property type="component" value="Unassembled WGS sequence"/>
</dbReference>
<dbReference type="GO" id="GO:0006281">
    <property type="term" value="P:DNA repair"/>
    <property type="evidence" value="ECO:0007669"/>
    <property type="project" value="TreeGrafter"/>
</dbReference>
<protein>
    <submittedName>
        <fullName evidence="5">HAD family hydrolase</fullName>
    </submittedName>
    <submittedName>
        <fullName evidence="1">Haloacid dehalogenase/epoxide hydrolase family</fullName>
    </submittedName>
    <submittedName>
        <fullName evidence="4">Phosphoglycolate phosphatase</fullName>
        <ecNumber evidence="4">3.1.3.18</ecNumber>
    </submittedName>
</protein>
<evidence type="ECO:0000313" key="3">
    <source>
        <dbReference type="EMBL" id="KZV01560.1"/>
    </source>
</evidence>
<gene>
    <name evidence="5" type="ORF">JH395_11555</name>
    <name evidence="2" type="ORF">Lp19_2272</name>
    <name evidence="4" type="ORF">LPJSA22_00852</name>
    <name evidence="3" type="ORF">NAB2_2180</name>
    <name evidence="1" type="ORF">Nizo2260_2844</name>
</gene>
<organism evidence="4 9">
    <name type="scientific">Lactiplantibacillus plantarum</name>
    <name type="common">Lactobacillus plantarum</name>
    <dbReference type="NCBI Taxonomy" id="1590"/>
    <lineage>
        <taxon>Bacteria</taxon>
        <taxon>Bacillati</taxon>
        <taxon>Bacillota</taxon>
        <taxon>Bacilli</taxon>
        <taxon>Lactobacillales</taxon>
        <taxon>Lactobacillaceae</taxon>
        <taxon>Lactiplantibacillus</taxon>
    </lineage>
</organism>
<dbReference type="InterPro" id="IPR023198">
    <property type="entry name" value="PGP-like_dom2"/>
</dbReference>
<dbReference type="SFLD" id="SFLDG01129">
    <property type="entry name" value="C1.5:_HAD__Beta-PGM__Phosphata"/>
    <property type="match status" value="1"/>
</dbReference>
<dbReference type="Proteomes" id="UP000076872">
    <property type="component" value="Unassembled WGS sequence"/>
</dbReference>
<dbReference type="InterPro" id="IPR041492">
    <property type="entry name" value="HAD_2"/>
</dbReference>
<dbReference type="GO" id="GO:0008967">
    <property type="term" value="F:phosphoglycolate phosphatase activity"/>
    <property type="evidence" value="ECO:0007669"/>
    <property type="project" value="UniProtKB-EC"/>
</dbReference>
<name>A0A0G9F9E6_LACPN</name>
<dbReference type="InterPro" id="IPR050155">
    <property type="entry name" value="HAD-like_hydrolase_sf"/>
</dbReference>
<evidence type="ECO:0000313" key="2">
    <source>
        <dbReference type="EMBL" id="KZU94298.1"/>
    </source>
</evidence>
<dbReference type="PATRIC" id="fig|1590.142.peg.723"/>
<reference evidence="4 9" key="2">
    <citation type="submission" date="2016-08" db="EMBL/GenBank/DDBJ databases">
        <title>Genome sequencing of Lactobacillus plantarum JSA22, isolated from fermented soybean paste.</title>
        <authorList>
            <person name="Choi H.S."/>
        </authorList>
    </citation>
    <scope>NUCLEOTIDE SEQUENCE [LARGE SCALE GENOMIC DNA]</scope>
    <source>
        <strain evidence="4 9">JSA22</strain>
    </source>
</reference>
<dbReference type="EC" id="3.1.3.18" evidence="4"/>
<dbReference type="InterPro" id="IPR023214">
    <property type="entry name" value="HAD_sf"/>
</dbReference>
<reference evidence="5 10" key="3">
    <citation type="submission" date="2020-12" db="EMBL/GenBank/DDBJ databases">
        <title>Whole genome sequencing of Lactobacillus plantarum PC518.</title>
        <authorList>
            <person name="Guo Q."/>
        </authorList>
    </citation>
    <scope>NUCLEOTIDE SEQUENCE [LARGE SCALE GENOMIC DNA]</scope>
    <source>
        <strain evidence="5 10">PC518</strain>
    </source>
</reference>
<dbReference type="InterPro" id="IPR036412">
    <property type="entry name" value="HAD-like_sf"/>
</dbReference>
<evidence type="ECO:0000313" key="5">
    <source>
        <dbReference type="EMBL" id="QQM60353.1"/>
    </source>
</evidence>
<proteinExistence type="predicted"/>
<evidence type="ECO:0000313" key="7">
    <source>
        <dbReference type="Proteomes" id="UP000076882"/>
    </source>
</evidence>
<evidence type="ECO:0000313" key="1">
    <source>
        <dbReference type="EMBL" id="KZU01604.1"/>
    </source>
</evidence>
<dbReference type="GO" id="GO:0005829">
    <property type="term" value="C:cytosol"/>
    <property type="evidence" value="ECO:0007669"/>
    <property type="project" value="TreeGrafter"/>
</dbReference>
<dbReference type="EMBL" id="LUXO01000033">
    <property type="protein sequence ID" value="KZV01560.1"/>
    <property type="molecule type" value="Genomic_DNA"/>
</dbReference>
<dbReference type="EMBL" id="LUWI01000037">
    <property type="protein sequence ID" value="KZU01604.1"/>
    <property type="molecule type" value="Genomic_DNA"/>
</dbReference>
<dbReference type="Proteomes" id="UP000595466">
    <property type="component" value="Chromosome"/>
</dbReference>
<dbReference type="Gene3D" id="3.40.50.1000">
    <property type="entry name" value="HAD superfamily/HAD-like"/>
    <property type="match status" value="1"/>
</dbReference>
<dbReference type="EMBL" id="MCOL01000001">
    <property type="protein sequence ID" value="ODO60903.1"/>
    <property type="molecule type" value="Genomic_DNA"/>
</dbReference>
<evidence type="ECO:0000313" key="10">
    <source>
        <dbReference type="Proteomes" id="UP000595466"/>
    </source>
</evidence>
<dbReference type="PANTHER" id="PTHR43434:SF1">
    <property type="entry name" value="PHOSPHOGLYCOLATE PHOSPHATASE"/>
    <property type="match status" value="1"/>
</dbReference>
<dbReference type="Pfam" id="PF13419">
    <property type="entry name" value="HAD_2"/>
    <property type="match status" value="1"/>
</dbReference>
<dbReference type="GeneID" id="77217384"/>
<dbReference type="Proteomes" id="UP000076989">
    <property type="component" value="Unassembled WGS sequence"/>
</dbReference>
<dbReference type="NCBIfam" id="TIGR01549">
    <property type="entry name" value="HAD-SF-IA-v1"/>
    <property type="match status" value="1"/>
</dbReference>
<dbReference type="SUPFAM" id="SSF56784">
    <property type="entry name" value="HAD-like"/>
    <property type="match status" value="1"/>
</dbReference>
<keyword evidence="4" id="KW-0378">Hydrolase</keyword>
<dbReference type="Gene3D" id="1.10.150.240">
    <property type="entry name" value="Putative phosphatase, domain 2"/>
    <property type="match status" value="1"/>
</dbReference>
<evidence type="ECO:0000313" key="9">
    <source>
        <dbReference type="Proteomes" id="UP000094892"/>
    </source>
</evidence>
<dbReference type="EMBL" id="CP066817">
    <property type="protein sequence ID" value="QQM60353.1"/>
    <property type="molecule type" value="Genomic_DNA"/>
</dbReference>
<sequence>MTYQALMFDIDGTLTNSQPAYTTVMREVLATYGKPFSPAQAQKTFPMAAEQAMTELGIAASEFDHFQAQYEDVMASHYDQIELYPGITSLFEQLPSELRLGIVTSQRRNELESGMRSYPFMMRMAVTISADDTPKRKPDPLPLLTALEKVNVAPQNALFIGDSVSDEQTAQAANVDFGLAVWGMDPNADHQKVAHRFQKPLDILALFK</sequence>